<feature type="compositionally biased region" description="Low complexity" evidence="1">
    <location>
        <begin position="717"/>
        <end position="727"/>
    </location>
</feature>
<organism evidence="2 3">
    <name type="scientific">Tritrichomonas musculus</name>
    <dbReference type="NCBI Taxonomy" id="1915356"/>
    <lineage>
        <taxon>Eukaryota</taxon>
        <taxon>Metamonada</taxon>
        <taxon>Parabasalia</taxon>
        <taxon>Tritrichomonadida</taxon>
        <taxon>Tritrichomonadidae</taxon>
        <taxon>Tritrichomonas</taxon>
    </lineage>
</organism>
<reference evidence="2 3" key="1">
    <citation type="submission" date="2024-04" db="EMBL/GenBank/DDBJ databases">
        <title>Tritrichomonas musculus Genome.</title>
        <authorList>
            <person name="Alves-Ferreira E."/>
            <person name="Grigg M."/>
            <person name="Lorenzi H."/>
            <person name="Galac M."/>
        </authorList>
    </citation>
    <scope>NUCLEOTIDE SEQUENCE [LARGE SCALE GENOMIC DNA]</scope>
    <source>
        <strain evidence="2 3">EAF2021</strain>
    </source>
</reference>
<accession>A0ABR2H778</accession>
<protein>
    <submittedName>
        <fullName evidence="2">Uncharacterized protein</fullName>
    </submittedName>
</protein>
<feature type="compositionally biased region" description="Polar residues" evidence="1">
    <location>
        <begin position="477"/>
        <end position="488"/>
    </location>
</feature>
<gene>
    <name evidence="2" type="ORF">M9Y10_026302</name>
</gene>
<evidence type="ECO:0000313" key="3">
    <source>
        <dbReference type="Proteomes" id="UP001470230"/>
    </source>
</evidence>
<sequence>MHRIPNKARFNIGDGLAQFEFALRQTSLIYNTKQINITNLSKVNNEIRIPKKGQKQVNKKSSNYDPQLSNNNYYNDYLDSTKKDITEIDFSNNDNIINFLDQKIEPQFEIHPPSSPYHYSPITAKSKKSKTHNLSKYEQQYNNEYHNNMRKTTNIRRKKINEDTIPSPSLSSFRAPEQLRKLMLAFTQLEYVIRNFLKNNQYYIQFAKKWKYFSDSFDRFIETASLHFSSNFNYNTSSSSIYRQITKTTPVYLTSEIIVNNFSEFIQESNEIESTSSQFICSIQDEFEQIHKLIKKARNSMAQNRYRTDIPSIKFEEFQNNVIALNEELFPKNFLNTHSNFNFNLNRKRLHLQICELNKEVFEIFHKHLKYSFMNLATKIQLRTDLSSCLSNIEESLLLAEKIGTFVKNMRDYIELTNKELTVVLNLIGFPYVVDLGDADRKSGKESTISKSSKKSRDSVEIANKVHFLNDADENSNRPIENTNGNLANNEEEDRNSNRSQNSVKSDNLGNSIKNNEFIENCEEERNSNRSQNSVKSDKLANLAENRGEIDYIENCEEEDRNSNRSQNSLKSDKLGNSIENNEFIENYEEEDRNSNRSQNSLKSDKLGNSIENNEFIENYEEEDRNSNRSQNSLKSDELENSIESKDCVDYIEEEERNSKKFNESTDFVSNADGITNDSYRLEEASEVTLPASRIANLAQHANVSNVRFRARKSVVSESAASSSNGGSANGGGSEQSDEFLFESRTSDNFSSNNESRNYIRNDEEEEK</sequence>
<evidence type="ECO:0000313" key="2">
    <source>
        <dbReference type="EMBL" id="KAK8842080.1"/>
    </source>
</evidence>
<evidence type="ECO:0000256" key="1">
    <source>
        <dbReference type="SAM" id="MobiDB-lite"/>
    </source>
</evidence>
<feature type="region of interest" description="Disordered" evidence="1">
    <location>
        <begin position="467"/>
        <end position="512"/>
    </location>
</feature>
<keyword evidence="3" id="KW-1185">Reference proteome</keyword>
<feature type="compositionally biased region" description="Polar residues" evidence="1">
    <location>
        <begin position="747"/>
        <end position="759"/>
    </location>
</feature>
<dbReference type="EMBL" id="JAPFFF010000039">
    <property type="protein sequence ID" value="KAK8842080.1"/>
    <property type="molecule type" value="Genomic_DNA"/>
</dbReference>
<name>A0ABR2H778_9EUKA</name>
<comment type="caution">
    <text evidence="2">The sequence shown here is derived from an EMBL/GenBank/DDBJ whole genome shotgun (WGS) entry which is preliminary data.</text>
</comment>
<feature type="region of interest" description="Disordered" evidence="1">
    <location>
        <begin position="523"/>
        <end position="542"/>
    </location>
</feature>
<dbReference type="Proteomes" id="UP001470230">
    <property type="component" value="Unassembled WGS sequence"/>
</dbReference>
<feature type="region of interest" description="Disordered" evidence="1">
    <location>
        <begin position="554"/>
        <end position="641"/>
    </location>
</feature>
<proteinExistence type="predicted"/>
<feature type="region of interest" description="Disordered" evidence="1">
    <location>
        <begin position="717"/>
        <end position="768"/>
    </location>
</feature>